<keyword evidence="3" id="KW-1185">Reference proteome</keyword>
<evidence type="ECO:0000313" key="2">
    <source>
        <dbReference type="EMBL" id="EZA48039.1"/>
    </source>
</evidence>
<name>A0A026VYV2_OOCBI</name>
<protein>
    <submittedName>
        <fullName evidence="2">Uncharacterized protein</fullName>
    </submittedName>
</protein>
<accession>A0A026VYV2</accession>
<feature type="region of interest" description="Disordered" evidence="1">
    <location>
        <begin position="16"/>
        <end position="37"/>
    </location>
</feature>
<sequence length="103" mass="11131">MERLFEHFIVDTRDQAKDLEGEGANSGGYGPDYGSQVGDDDGLQLQAQVWLLQAGYLGKPGSQSAARRGTDICLLQRGASLLTSNAITDTAELFGFETERGYN</sequence>
<dbReference type="Proteomes" id="UP000053097">
    <property type="component" value="Unassembled WGS sequence"/>
</dbReference>
<reference evidence="2 3" key="1">
    <citation type="journal article" date="2014" name="Curr. Biol.">
        <title>The genome of the clonal raider ant Cerapachys biroi.</title>
        <authorList>
            <person name="Oxley P.R."/>
            <person name="Ji L."/>
            <person name="Fetter-Pruneda I."/>
            <person name="McKenzie S.K."/>
            <person name="Li C."/>
            <person name="Hu H."/>
            <person name="Zhang G."/>
            <person name="Kronauer D.J."/>
        </authorList>
    </citation>
    <scope>NUCLEOTIDE SEQUENCE [LARGE SCALE GENOMIC DNA]</scope>
</reference>
<dbReference type="AlphaFoldDB" id="A0A026VYV2"/>
<proteinExistence type="predicted"/>
<evidence type="ECO:0000256" key="1">
    <source>
        <dbReference type="SAM" id="MobiDB-lite"/>
    </source>
</evidence>
<evidence type="ECO:0000313" key="3">
    <source>
        <dbReference type="Proteomes" id="UP000053097"/>
    </source>
</evidence>
<gene>
    <name evidence="2" type="ORF">X777_14427</name>
</gene>
<dbReference type="EMBL" id="KK107696">
    <property type="protein sequence ID" value="EZA48039.1"/>
    <property type="molecule type" value="Genomic_DNA"/>
</dbReference>
<organism evidence="2 3">
    <name type="scientific">Ooceraea biroi</name>
    <name type="common">Clonal raider ant</name>
    <name type="synonym">Cerapachys biroi</name>
    <dbReference type="NCBI Taxonomy" id="2015173"/>
    <lineage>
        <taxon>Eukaryota</taxon>
        <taxon>Metazoa</taxon>
        <taxon>Ecdysozoa</taxon>
        <taxon>Arthropoda</taxon>
        <taxon>Hexapoda</taxon>
        <taxon>Insecta</taxon>
        <taxon>Pterygota</taxon>
        <taxon>Neoptera</taxon>
        <taxon>Endopterygota</taxon>
        <taxon>Hymenoptera</taxon>
        <taxon>Apocrita</taxon>
        <taxon>Aculeata</taxon>
        <taxon>Formicoidea</taxon>
        <taxon>Formicidae</taxon>
        <taxon>Dorylinae</taxon>
        <taxon>Ooceraea</taxon>
    </lineage>
</organism>